<evidence type="ECO:0000313" key="9">
    <source>
        <dbReference type="EMBL" id="MEC5423746.1"/>
    </source>
</evidence>
<feature type="transmembrane region" description="Helical" evidence="8">
    <location>
        <begin position="87"/>
        <end position="111"/>
    </location>
</feature>
<dbReference type="Proteomes" id="UP001335737">
    <property type="component" value="Unassembled WGS sequence"/>
</dbReference>
<evidence type="ECO:0000256" key="8">
    <source>
        <dbReference type="SAM" id="Phobius"/>
    </source>
</evidence>
<keyword evidence="6 8" id="KW-1133">Transmembrane helix</keyword>
<evidence type="ECO:0000256" key="2">
    <source>
        <dbReference type="ARBA" id="ARBA00007998"/>
    </source>
</evidence>
<organism evidence="9 10">
    <name type="scientific">Virgibacillus tibetensis</name>
    <dbReference type="NCBI Taxonomy" id="3042313"/>
    <lineage>
        <taxon>Bacteria</taxon>
        <taxon>Bacillati</taxon>
        <taxon>Bacillota</taxon>
        <taxon>Bacilli</taxon>
        <taxon>Bacillales</taxon>
        <taxon>Bacillaceae</taxon>
        <taxon>Virgibacillus</taxon>
    </lineage>
</organism>
<gene>
    <name evidence="9" type="ORF">QGM71_09595</name>
</gene>
<keyword evidence="10" id="KW-1185">Reference proteome</keyword>
<dbReference type="NCBIfam" id="TIGR00912">
    <property type="entry name" value="2A0309"/>
    <property type="match status" value="1"/>
</dbReference>
<evidence type="ECO:0000256" key="1">
    <source>
        <dbReference type="ARBA" id="ARBA00004141"/>
    </source>
</evidence>
<keyword evidence="3" id="KW-0813">Transport</keyword>
<comment type="subcellular location">
    <subcellularLocation>
        <location evidence="1">Membrane</location>
        <topology evidence="1">Multi-pass membrane protein</topology>
    </subcellularLocation>
</comment>
<feature type="transmembrane region" description="Helical" evidence="8">
    <location>
        <begin position="147"/>
        <end position="166"/>
    </location>
</feature>
<comment type="similarity">
    <text evidence="2">Belongs to the amino acid-polyamine-organocation (APC) superfamily. Spore germination protein (SGP) (TC 2.A.3.9) family.</text>
</comment>
<feature type="transmembrane region" description="Helical" evidence="8">
    <location>
        <begin position="15"/>
        <end position="39"/>
    </location>
</feature>
<evidence type="ECO:0000313" key="10">
    <source>
        <dbReference type="Proteomes" id="UP001335737"/>
    </source>
</evidence>
<feature type="transmembrane region" description="Helical" evidence="8">
    <location>
        <begin position="46"/>
        <end position="67"/>
    </location>
</feature>
<keyword evidence="7 8" id="KW-0472">Membrane</keyword>
<evidence type="ECO:0000256" key="7">
    <source>
        <dbReference type="ARBA" id="ARBA00023136"/>
    </source>
</evidence>
<name>A0ABU6KF82_9BACI</name>
<evidence type="ECO:0000256" key="6">
    <source>
        <dbReference type="ARBA" id="ARBA00022989"/>
    </source>
</evidence>
<dbReference type="RefSeq" id="WP_327607312.1">
    <property type="nucleotide sequence ID" value="NZ_JARZFX010000003.1"/>
</dbReference>
<feature type="transmembrane region" description="Helical" evidence="8">
    <location>
        <begin position="310"/>
        <end position="328"/>
    </location>
</feature>
<dbReference type="PANTHER" id="PTHR34975:SF2">
    <property type="entry name" value="SPORE GERMINATION PROTEIN A2"/>
    <property type="match status" value="1"/>
</dbReference>
<evidence type="ECO:0000256" key="4">
    <source>
        <dbReference type="ARBA" id="ARBA00022544"/>
    </source>
</evidence>
<evidence type="ECO:0000256" key="3">
    <source>
        <dbReference type="ARBA" id="ARBA00022448"/>
    </source>
</evidence>
<comment type="caution">
    <text evidence="9">The sequence shown here is derived from an EMBL/GenBank/DDBJ whole genome shotgun (WGS) entry which is preliminary data.</text>
</comment>
<accession>A0ABU6KF82</accession>
<dbReference type="InterPro" id="IPR004761">
    <property type="entry name" value="Spore_GerAB"/>
</dbReference>
<dbReference type="EMBL" id="JARZFX010000003">
    <property type="protein sequence ID" value="MEC5423746.1"/>
    <property type="molecule type" value="Genomic_DNA"/>
</dbReference>
<feature type="transmembrane region" description="Helical" evidence="8">
    <location>
        <begin position="279"/>
        <end position="298"/>
    </location>
</feature>
<dbReference type="Pfam" id="PF03845">
    <property type="entry name" value="Spore_permease"/>
    <property type="match status" value="1"/>
</dbReference>
<keyword evidence="4" id="KW-0309">Germination</keyword>
<feature type="transmembrane region" description="Helical" evidence="8">
    <location>
        <begin position="340"/>
        <end position="358"/>
    </location>
</feature>
<dbReference type="PANTHER" id="PTHR34975">
    <property type="entry name" value="SPORE GERMINATION PROTEIN A2"/>
    <property type="match status" value="1"/>
</dbReference>
<protein>
    <submittedName>
        <fullName evidence="9">GerAB/ArcD/ProY family transporter</fullName>
    </submittedName>
</protein>
<reference evidence="9 10" key="1">
    <citation type="journal article" date="2024" name="Int. J. Syst. Evol. Microbiol.">
        <title>Virgibacillus tibetensis sp. nov., isolated from salt lake on the Tibetan Plateau of China.</title>
        <authorList>
            <person name="Phurbu D."/>
            <person name="Liu Z.-X."/>
            <person name="Wang R."/>
            <person name="Zheng Y.-Y."/>
            <person name="Liu H.-C."/>
            <person name="Zhou Y.-G."/>
            <person name="Yu Y.-J."/>
            <person name="Li A.-H."/>
        </authorList>
    </citation>
    <scope>NUCLEOTIDE SEQUENCE [LARGE SCALE GENOMIC DNA]</scope>
    <source>
        <strain evidence="9 10">C22-A2</strain>
    </source>
</reference>
<proteinExistence type="inferred from homology"/>
<feature type="transmembrane region" description="Helical" evidence="8">
    <location>
        <begin position="222"/>
        <end position="245"/>
    </location>
</feature>
<dbReference type="Gene3D" id="1.20.1740.10">
    <property type="entry name" value="Amino acid/polyamine transporter I"/>
    <property type="match status" value="1"/>
</dbReference>
<sequence>MEINVKMKSIMHVRAFYLFFIISSIQLGVGVIGVPSILFMNARQDAWISIIIAFIYIVVVLLVMFLILNQYENADIFGIQVDIFGNWLGKMLGTVYIIYFAIALLSILITYIEVIKVFIFPELNNFIMGLLLLSLVVYTVLGGFRVIVGICFIFFMLTHWILFLLIEPALKMELTHFQPLFQASFTELMEGAKSTSYTFTGIEILFLVYPFIQNKEKVKIPVLLAAFWTMLIVTLTTVISMGFFAPEQLERREWPVLTLFKIQTFSFIERLDYVVVAEWMMIILPNMVLLMWGVTYGMKRLYKVPQKTSLYLVALMLLIGCTFIDQHFQIQRVINAVDQFGLWLVYVYPFLLLPLVLIKNKRRKKKGEGIHAK</sequence>
<feature type="transmembrane region" description="Helical" evidence="8">
    <location>
        <begin position="123"/>
        <end position="141"/>
    </location>
</feature>
<evidence type="ECO:0000256" key="5">
    <source>
        <dbReference type="ARBA" id="ARBA00022692"/>
    </source>
</evidence>
<keyword evidence="5 8" id="KW-0812">Transmembrane</keyword>